<proteinExistence type="predicted"/>
<dbReference type="PANTHER" id="PTHR20883:SF46">
    <property type="entry name" value="PHYTANOYL-COA HYDROXYLASE"/>
    <property type="match status" value="1"/>
</dbReference>
<evidence type="ECO:0008006" key="2">
    <source>
        <dbReference type="Google" id="ProtNLM"/>
    </source>
</evidence>
<dbReference type="PANTHER" id="PTHR20883">
    <property type="entry name" value="PHYTANOYL-COA DIOXYGENASE DOMAIN CONTAINING 1"/>
    <property type="match status" value="1"/>
</dbReference>
<dbReference type="Gene3D" id="2.60.120.620">
    <property type="entry name" value="q2cbj1_9rhob like domain"/>
    <property type="match status" value="1"/>
</dbReference>
<name>A0A382EIY2_9ZZZZ</name>
<organism evidence="1">
    <name type="scientific">marine metagenome</name>
    <dbReference type="NCBI Taxonomy" id="408172"/>
    <lineage>
        <taxon>unclassified sequences</taxon>
        <taxon>metagenomes</taxon>
        <taxon>ecological metagenomes</taxon>
    </lineage>
</organism>
<dbReference type="InterPro" id="IPR008775">
    <property type="entry name" value="Phytyl_CoA_dOase-like"/>
</dbReference>
<protein>
    <recommendedName>
        <fullName evidence="2">Fe2OG dioxygenase domain-containing protein</fullName>
    </recommendedName>
</protein>
<accession>A0A382EIY2</accession>
<dbReference type="SUPFAM" id="SSF51197">
    <property type="entry name" value="Clavaminate synthase-like"/>
    <property type="match status" value="1"/>
</dbReference>
<gene>
    <name evidence="1" type="ORF">METZ01_LOCUS203494</name>
</gene>
<dbReference type="Pfam" id="PF05721">
    <property type="entry name" value="PhyH"/>
    <property type="match status" value="1"/>
</dbReference>
<evidence type="ECO:0000313" key="1">
    <source>
        <dbReference type="EMBL" id="SVB50640.1"/>
    </source>
</evidence>
<sequence>MSFDVQEAKEKFVENGFSILRGFIGEGEFGEITRNLNRYIETILPTLASSEVMYEDKNDPSTLFRLERMDKHDPYFNDMAASDRFIELAGQFLEDEIFTWGVELFGKAPGIGNETPPHQDGYYFMLTPPTAMTFWIALDRADEENGCMRYVTGTHLKRVRPHAMSDVLGFSQGIVDFGPEDTALEQAAVVDSGDVIAHHCMTVHRTDPNPSNRPRRALGFVYFGKNATVDKEASLAYKKELFAKWEAEGKI</sequence>
<reference evidence="1" key="1">
    <citation type="submission" date="2018-05" db="EMBL/GenBank/DDBJ databases">
        <authorList>
            <person name="Lanie J.A."/>
            <person name="Ng W.-L."/>
            <person name="Kazmierczak K.M."/>
            <person name="Andrzejewski T.M."/>
            <person name="Davidsen T.M."/>
            <person name="Wayne K.J."/>
            <person name="Tettelin H."/>
            <person name="Glass J.I."/>
            <person name="Rusch D."/>
            <person name="Podicherti R."/>
            <person name="Tsui H.-C.T."/>
            <person name="Winkler M.E."/>
        </authorList>
    </citation>
    <scope>NUCLEOTIDE SEQUENCE</scope>
</reference>
<dbReference type="EMBL" id="UINC01044758">
    <property type="protein sequence ID" value="SVB50640.1"/>
    <property type="molecule type" value="Genomic_DNA"/>
</dbReference>
<dbReference type="AlphaFoldDB" id="A0A382EIY2"/>